<feature type="compositionally biased region" description="Basic and acidic residues" evidence="1">
    <location>
        <begin position="79"/>
        <end position="94"/>
    </location>
</feature>
<sequence>MKWPDINLTEVFNGIMIVGALALAWVSRKLGTRTADGQGEPMQLAGAVIDNSKAEQLEAAFVAHTEALEDNTRAIHQSRRETTHAMESLEREIQDLTQETIRAGRRQ</sequence>
<dbReference type="RefSeq" id="WP_111347666.1">
    <property type="nucleotide sequence ID" value="NZ_QHHQ01000003.1"/>
</dbReference>
<proteinExistence type="predicted"/>
<evidence type="ECO:0000313" key="4">
    <source>
        <dbReference type="Proteomes" id="UP000249590"/>
    </source>
</evidence>
<keyword evidence="2" id="KW-1133">Transmembrane helix</keyword>
<organism evidence="3 4">
    <name type="scientific">Acuticoccus sediminis</name>
    <dbReference type="NCBI Taxonomy" id="2184697"/>
    <lineage>
        <taxon>Bacteria</taxon>
        <taxon>Pseudomonadati</taxon>
        <taxon>Pseudomonadota</taxon>
        <taxon>Alphaproteobacteria</taxon>
        <taxon>Hyphomicrobiales</taxon>
        <taxon>Amorphaceae</taxon>
        <taxon>Acuticoccus</taxon>
    </lineage>
</organism>
<feature type="region of interest" description="Disordered" evidence="1">
    <location>
        <begin position="79"/>
        <end position="107"/>
    </location>
</feature>
<name>A0A8B2NV90_9HYPH</name>
<keyword evidence="2" id="KW-0812">Transmembrane</keyword>
<keyword evidence="4" id="KW-1185">Reference proteome</keyword>
<protein>
    <submittedName>
        <fullName evidence="3">Uncharacterized protein</fullName>
    </submittedName>
</protein>
<evidence type="ECO:0000256" key="1">
    <source>
        <dbReference type="SAM" id="MobiDB-lite"/>
    </source>
</evidence>
<feature type="transmembrane region" description="Helical" evidence="2">
    <location>
        <begin position="6"/>
        <end position="26"/>
    </location>
</feature>
<keyword evidence="2" id="KW-0472">Membrane</keyword>
<evidence type="ECO:0000256" key="2">
    <source>
        <dbReference type="SAM" id="Phobius"/>
    </source>
</evidence>
<dbReference type="Proteomes" id="UP000249590">
    <property type="component" value="Unassembled WGS sequence"/>
</dbReference>
<accession>A0A8B2NV90</accession>
<evidence type="ECO:0000313" key="3">
    <source>
        <dbReference type="EMBL" id="RAI01083.1"/>
    </source>
</evidence>
<dbReference type="EMBL" id="QHHQ01000003">
    <property type="protein sequence ID" value="RAI01083.1"/>
    <property type="molecule type" value="Genomic_DNA"/>
</dbReference>
<gene>
    <name evidence="3" type="ORF">DLJ53_17865</name>
</gene>
<reference evidence="3 4" key="1">
    <citation type="submission" date="2018-05" db="EMBL/GenBank/DDBJ databases">
        <title>Acuticoccus sediminis sp. nov., isolated from deep-sea sediment of Indian Ocean.</title>
        <authorList>
            <person name="Liu X."/>
            <person name="Lai Q."/>
            <person name="Du Y."/>
            <person name="Sun F."/>
            <person name="Zhang X."/>
            <person name="Wang S."/>
            <person name="Shao Z."/>
        </authorList>
    </citation>
    <scope>NUCLEOTIDE SEQUENCE [LARGE SCALE GENOMIC DNA]</scope>
    <source>
        <strain evidence="3 4">PTG4-2</strain>
    </source>
</reference>
<dbReference type="AlphaFoldDB" id="A0A8B2NV90"/>
<comment type="caution">
    <text evidence="3">The sequence shown here is derived from an EMBL/GenBank/DDBJ whole genome shotgun (WGS) entry which is preliminary data.</text>
</comment>